<evidence type="ECO:0000313" key="3">
    <source>
        <dbReference type="EMBL" id="SDO97885.1"/>
    </source>
</evidence>
<dbReference type="Gene3D" id="2.180.10.10">
    <property type="entry name" value="RHS repeat-associated core"/>
    <property type="match status" value="1"/>
</dbReference>
<organism evidence="3 4">
    <name type="scientific">Paracidovorax cattleyae</name>
    <dbReference type="NCBI Taxonomy" id="80868"/>
    <lineage>
        <taxon>Bacteria</taxon>
        <taxon>Pseudomonadati</taxon>
        <taxon>Pseudomonadota</taxon>
        <taxon>Betaproteobacteria</taxon>
        <taxon>Burkholderiales</taxon>
        <taxon>Comamonadaceae</taxon>
        <taxon>Paracidovorax</taxon>
    </lineage>
</organism>
<evidence type="ECO:0000259" key="2">
    <source>
        <dbReference type="Pfam" id="PF03527"/>
    </source>
</evidence>
<proteinExistence type="predicted"/>
<dbReference type="InterPro" id="IPR001826">
    <property type="entry name" value="RHS"/>
</dbReference>
<reference evidence="4" key="1">
    <citation type="submission" date="2016-10" db="EMBL/GenBank/DDBJ databases">
        <authorList>
            <person name="Varghese N."/>
            <person name="Submissions S."/>
        </authorList>
    </citation>
    <scope>NUCLEOTIDE SEQUENCE [LARGE SCALE GENOMIC DNA]</scope>
    <source>
        <strain evidence="4">DSM 17101</strain>
    </source>
</reference>
<sequence>LYEPDSFVPLAKLESEWKGEAAETENEAERVGTASQAQEQVRPKNFTAYYYQCDQIGAPQELTDEQGRIVWAASYQVWGQTQALQAMRTGTDDAAVFTQAERPLALAAKGDVQALSFVEQPLRFQGQYFDGETGLHYDRFRYYDPVTGRFVHQDPIGYLRKVCKTPSPRPLAG</sequence>
<dbReference type="InterPro" id="IPR050708">
    <property type="entry name" value="T6SS_VgrG/RHS"/>
</dbReference>
<protein>
    <submittedName>
        <fullName evidence="3">RHS repeat-associated core domain-containing protein</fullName>
    </submittedName>
</protein>
<name>A0A1H0NZL8_9BURK</name>
<gene>
    <name evidence="3" type="ORF">SAMN04489708_105215</name>
</gene>
<feature type="non-terminal residue" evidence="3">
    <location>
        <position position="1"/>
    </location>
</feature>
<dbReference type="PANTHER" id="PTHR32305:SF15">
    <property type="entry name" value="PROTEIN RHSA-RELATED"/>
    <property type="match status" value="1"/>
</dbReference>
<keyword evidence="4" id="KW-1185">Reference proteome</keyword>
<evidence type="ECO:0000313" key="4">
    <source>
        <dbReference type="Proteomes" id="UP000199317"/>
    </source>
</evidence>
<dbReference type="AlphaFoldDB" id="A0A1H0NZL8"/>
<evidence type="ECO:0000256" key="1">
    <source>
        <dbReference type="SAM" id="MobiDB-lite"/>
    </source>
</evidence>
<dbReference type="Proteomes" id="UP000199317">
    <property type="component" value="Unassembled WGS sequence"/>
</dbReference>
<accession>A0A1H0NZL8</accession>
<feature type="region of interest" description="Disordered" evidence="1">
    <location>
        <begin position="18"/>
        <end position="37"/>
    </location>
</feature>
<dbReference type="EMBL" id="FNJL01000005">
    <property type="protein sequence ID" value="SDO97885.1"/>
    <property type="molecule type" value="Genomic_DNA"/>
</dbReference>
<dbReference type="RefSeq" id="WP_244160054.1">
    <property type="nucleotide sequence ID" value="NZ_FNJL01000005.1"/>
</dbReference>
<dbReference type="PANTHER" id="PTHR32305">
    <property type="match status" value="1"/>
</dbReference>
<dbReference type="InterPro" id="IPR022385">
    <property type="entry name" value="Rhs_assc_core"/>
</dbReference>
<dbReference type="NCBIfam" id="TIGR03696">
    <property type="entry name" value="Rhs_assc_core"/>
    <property type="match status" value="1"/>
</dbReference>
<feature type="domain" description="RHS protein conserved region" evidence="2">
    <location>
        <begin position="49"/>
        <end position="81"/>
    </location>
</feature>
<dbReference type="Pfam" id="PF03527">
    <property type="entry name" value="RHS"/>
    <property type="match status" value="1"/>
</dbReference>